<protein>
    <submittedName>
        <fullName evidence="5">Uncharacterized protein</fullName>
    </submittedName>
</protein>
<sequence>AILKYARQVSQYYLITSACYFIRDGYKLATYISPIRFRQYFQNSQIPVNFLSPIFIQMLRRIPDLAATCEHGPRDTCDCALSATGTEQSLEELEYSRSACSAAQDGDVAKLRRILQRNPASVGNDVASGGSYTPLHYAARGGHLGAVELLLHKGANPNAATRGMGATPLHRAAMQGHLSVVERLLAAGADARAVDCDLETPLHKAAVQGHGEVCRLLLERCPEAGEAADKAGRTPGQRATGAAVKVFGSWPGAGSGGSGVKESAAGGDAG</sequence>
<dbReference type="SUPFAM" id="SSF48403">
    <property type="entry name" value="Ankyrin repeat"/>
    <property type="match status" value="1"/>
</dbReference>
<dbReference type="GO" id="GO:0004842">
    <property type="term" value="F:ubiquitin-protein transferase activity"/>
    <property type="evidence" value="ECO:0007669"/>
    <property type="project" value="TreeGrafter"/>
</dbReference>
<dbReference type="Pfam" id="PF00023">
    <property type="entry name" value="Ank"/>
    <property type="match status" value="1"/>
</dbReference>
<dbReference type="PANTHER" id="PTHR24171:SF8">
    <property type="entry name" value="BRCA1-ASSOCIATED RING DOMAIN PROTEIN 1"/>
    <property type="match status" value="1"/>
</dbReference>
<dbReference type="PROSITE" id="PS50088">
    <property type="entry name" value="ANK_REPEAT"/>
    <property type="match status" value="3"/>
</dbReference>
<dbReference type="SMART" id="SM00248">
    <property type="entry name" value="ANK"/>
    <property type="match status" value="3"/>
</dbReference>
<dbReference type="Gene3D" id="1.25.40.20">
    <property type="entry name" value="Ankyrin repeat-containing domain"/>
    <property type="match status" value="1"/>
</dbReference>
<feature type="non-terminal residue" evidence="5">
    <location>
        <position position="270"/>
    </location>
</feature>
<keyword evidence="2 3" id="KW-0040">ANK repeat</keyword>
<comment type="caution">
    <text evidence="5">The sequence shown here is derived from an EMBL/GenBank/DDBJ whole genome shotgun (WGS) entry which is preliminary data.</text>
</comment>
<feature type="repeat" description="ANK" evidence="3">
    <location>
        <begin position="130"/>
        <end position="162"/>
    </location>
</feature>
<dbReference type="Proteomes" id="UP000747399">
    <property type="component" value="Unassembled WGS sequence"/>
</dbReference>
<evidence type="ECO:0000256" key="2">
    <source>
        <dbReference type="ARBA" id="ARBA00023043"/>
    </source>
</evidence>
<dbReference type="Pfam" id="PF12796">
    <property type="entry name" value="Ank_2"/>
    <property type="match status" value="1"/>
</dbReference>
<feature type="repeat" description="ANK" evidence="3">
    <location>
        <begin position="164"/>
        <end position="196"/>
    </location>
</feature>
<evidence type="ECO:0000256" key="1">
    <source>
        <dbReference type="ARBA" id="ARBA00022737"/>
    </source>
</evidence>
<evidence type="ECO:0000313" key="5">
    <source>
        <dbReference type="EMBL" id="GIL66183.1"/>
    </source>
</evidence>
<evidence type="ECO:0000313" key="6">
    <source>
        <dbReference type="Proteomes" id="UP000747399"/>
    </source>
</evidence>
<dbReference type="EMBL" id="BNCO01000082">
    <property type="protein sequence ID" value="GIL66183.1"/>
    <property type="molecule type" value="Genomic_DNA"/>
</dbReference>
<dbReference type="InterPro" id="IPR036770">
    <property type="entry name" value="Ankyrin_rpt-contain_sf"/>
</dbReference>
<feature type="repeat" description="ANK" evidence="3">
    <location>
        <begin position="197"/>
        <end position="220"/>
    </location>
</feature>
<dbReference type="PRINTS" id="PR01415">
    <property type="entry name" value="ANKYRIN"/>
</dbReference>
<dbReference type="PANTHER" id="PTHR24171">
    <property type="entry name" value="ANKYRIN REPEAT DOMAIN-CONTAINING PROTEIN 39-RELATED"/>
    <property type="match status" value="1"/>
</dbReference>
<feature type="region of interest" description="Disordered" evidence="4">
    <location>
        <begin position="249"/>
        <end position="270"/>
    </location>
</feature>
<evidence type="ECO:0000256" key="4">
    <source>
        <dbReference type="SAM" id="MobiDB-lite"/>
    </source>
</evidence>
<proteinExistence type="predicted"/>
<accession>A0A8J4F9S6</accession>
<evidence type="ECO:0000256" key="3">
    <source>
        <dbReference type="PROSITE-ProRule" id="PRU00023"/>
    </source>
</evidence>
<dbReference type="PROSITE" id="PS50297">
    <property type="entry name" value="ANK_REP_REGION"/>
    <property type="match status" value="3"/>
</dbReference>
<keyword evidence="1" id="KW-0677">Repeat</keyword>
<feature type="compositionally biased region" description="Low complexity" evidence="4">
    <location>
        <begin position="260"/>
        <end position="270"/>
    </location>
</feature>
<keyword evidence="6" id="KW-1185">Reference proteome</keyword>
<gene>
    <name evidence="5" type="ORF">Vafri_19793</name>
</gene>
<name>A0A8J4F9S6_9CHLO</name>
<dbReference type="InterPro" id="IPR002110">
    <property type="entry name" value="Ankyrin_rpt"/>
</dbReference>
<organism evidence="5 6">
    <name type="scientific">Volvox africanus</name>
    <dbReference type="NCBI Taxonomy" id="51714"/>
    <lineage>
        <taxon>Eukaryota</taxon>
        <taxon>Viridiplantae</taxon>
        <taxon>Chlorophyta</taxon>
        <taxon>core chlorophytes</taxon>
        <taxon>Chlorophyceae</taxon>
        <taxon>CS clade</taxon>
        <taxon>Chlamydomonadales</taxon>
        <taxon>Volvocaceae</taxon>
        <taxon>Volvox</taxon>
    </lineage>
</organism>
<dbReference type="AlphaFoldDB" id="A0A8J4F9S6"/>
<reference evidence="5" key="1">
    <citation type="journal article" date="2021" name="Proc. Natl. Acad. Sci. U.S.A.">
        <title>Three genomes in the algal genus Volvox reveal the fate of a haploid sex-determining region after a transition to homothallism.</title>
        <authorList>
            <person name="Yamamoto K."/>
            <person name="Hamaji T."/>
            <person name="Kawai-Toyooka H."/>
            <person name="Matsuzaki R."/>
            <person name="Takahashi F."/>
            <person name="Nishimura Y."/>
            <person name="Kawachi M."/>
            <person name="Noguchi H."/>
            <person name="Minakuchi Y."/>
            <person name="Umen J.G."/>
            <person name="Toyoda A."/>
            <person name="Nozaki H."/>
        </authorList>
    </citation>
    <scope>NUCLEOTIDE SEQUENCE</scope>
    <source>
        <strain evidence="5">NIES-3780</strain>
    </source>
</reference>
<dbReference type="GO" id="GO:0085020">
    <property type="term" value="P:protein K6-linked ubiquitination"/>
    <property type="evidence" value="ECO:0007669"/>
    <property type="project" value="TreeGrafter"/>
</dbReference>